<dbReference type="CDD" id="cd24142">
    <property type="entry name" value="ACL4-like"/>
    <property type="match status" value="1"/>
</dbReference>
<dbReference type="OrthoDB" id="1914839at2759"/>
<dbReference type="PANTHER" id="PTHR28654:SF1">
    <property type="entry name" value="AXIN INTERACTOR, DORSALIZATION-ASSOCIATED PROTEIN"/>
    <property type="match status" value="1"/>
</dbReference>
<dbReference type="Gene3D" id="1.25.40.10">
    <property type="entry name" value="Tetratricopeptide repeat domain"/>
    <property type="match status" value="3"/>
</dbReference>
<dbReference type="GO" id="GO:0035091">
    <property type="term" value="F:phosphatidylinositol binding"/>
    <property type="evidence" value="ECO:0007669"/>
    <property type="project" value="TreeGrafter"/>
</dbReference>
<protein>
    <submittedName>
        <fullName evidence="3">Putative assembly chaperone of rpl4</fullName>
    </submittedName>
</protein>
<evidence type="ECO:0000313" key="3">
    <source>
        <dbReference type="EMBL" id="MPC07482.1"/>
    </source>
</evidence>
<evidence type="ECO:0000256" key="1">
    <source>
        <dbReference type="SAM" id="Coils"/>
    </source>
</evidence>
<keyword evidence="1" id="KW-0175">Coiled coil</keyword>
<dbReference type="AlphaFoldDB" id="A0A5B7CD26"/>
<gene>
    <name evidence="3" type="ORF">E2C01_000044</name>
</gene>
<evidence type="ECO:0000256" key="2">
    <source>
        <dbReference type="SAM" id="MobiDB-lite"/>
    </source>
</evidence>
<evidence type="ECO:0000313" key="4">
    <source>
        <dbReference type="Proteomes" id="UP000324222"/>
    </source>
</evidence>
<reference evidence="3 4" key="1">
    <citation type="submission" date="2019-05" db="EMBL/GenBank/DDBJ databases">
        <title>Another draft genome of Portunus trituberculatus and its Hox gene families provides insights of decapod evolution.</title>
        <authorList>
            <person name="Jeong J.-H."/>
            <person name="Song I."/>
            <person name="Kim S."/>
            <person name="Choi T."/>
            <person name="Kim D."/>
            <person name="Ryu S."/>
            <person name="Kim W."/>
        </authorList>
    </citation>
    <scope>NUCLEOTIDE SEQUENCE [LARGE SCALE GENOMIC DNA]</scope>
    <source>
        <tissue evidence="3">Muscle</tissue>
    </source>
</reference>
<feature type="compositionally biased region" description="Acidic residues" evidence="2">
    <location>
        <begin position="418"/>
        <end position="445"/>
    </location>
</feature>
<dbReference type="SUPFAM" id="SSF48452">
    <property type="entry name" value="TPR-like"/>
    <property type="match status" value="1"/>
</dbReference>
<feature type="region of interest" description="Disordered" evidence="2">
    <location>
        <begin position="412"/>
        <end position="445"/>
    </location>
</feature>
<dbReference type="GO" id="GO:0048264">
    <property type="term" value="P:determination of ventral identity"/>
    <property type="evidence" value="ECO:0007669"/>
    <property type="project" value="TreeGrafter"/>
</dbReference>
<dbReference type="EMBL" id="VSRR010000002">
    <property type="protein sequence ID" value="MPC07482.1"/>
    <property type="molecule type" value="Genomic_DNA"/>
</dbReference>
<comment type="caution">
    <text evidence="3">The sequence shown here is derived from an EMBL/GenBank/DDBJ whole genome shotgun (WGS) entry which is preliminary data.</text>
</comment>
<feature type="coiled-coil region" evidence="1">
    <location>
        <begin position="15"/>
        <end position="44"/>
    </location>
</feature>
<proteinExistence type="predicted"/>
<keyword evidence="4" id="KW-1185">Reference proteome</keyword>
<name>A0A5B7CD26_PORTR</name>
<organism evidence="3 4">
    <name type="scientific">Portunus trituberculatus</name>
    <name type="common">Swimming crab</name>
    <name type="synonym">Neptunus trituberculatus</name>
    <dbReference type="NCBI Taxonomy" id="210409"/>
    <lineage>
        <taxon>Eukaryota</taxon>
        <taxon>Metazoa</taxon>
        <taxon>Ecdysozoa</taxon>
        <taxon>Arthropoda</taxon>
        <taxon>Crustacea</taxon>
        <taxon>Multicrustacea</taxon>
        <taxon>Malacostraca</taxon>
        <taxon>Eumalacostraca</taxon>
        <taxon>Eucarida</taxon>
        <taxon>Decapoda</taxon>
        <taxon>Pleocyemata</taxon>
        <taxon>Brachyura</taxon>
        <taxon>Eubrachyura</taxon>
        <taxon>Portunoidea</taxon>
        <taxon>Portunidae</taxon>
        <taxon>Portuninae</taxon>
        <taxon>Portunus</taxon>
    </lineage>
</organism>
<accession>A0A5B7CD26</accession>
<dbReference type="Proteomes" id="UP000324222">
    <property type="component" value="Unassembled WGS sequence"/>
</dbReference>
<dbReference type="GO" id="GO:0016020">
    <property type="term" value="C:membrane"/>
    <property type="evidence" value="ECO:0007669"/>
    <property type="project" value="TreeGrafter"/>
</dbReference>
<sequence>MGKPATAARKRKRRAAALLRRRMAAKADLENLSVEELLAAAQEEIDSFQYETAQTLCHTALKKEPDNVAVLETSASLCLEVGNLDGARHCLGRAITVQPEGGHEKYMSMAQLMEGREALQCYQKGIEILTRKVLSLPVVKKVEEGSEPVDMTMQDAAGRNGTAAAAAAGVSEIAAVTVKTEPRDPVLDEGNENLCPAEAEAGASWGATSTSSMVPQQDERAGLVRQMSTAHCSVAELFMTDLCDEEEAEEVCRANILKAIEVDPTNPEAFQHMASFLLVKQEVEEAKKYIAQSLEVWLPQYRAVREGKAATGSFDPVEVCPLSYATRLTTARILIEVEDHKSAVEVLEGLTEEDDEVVDVWYLMGWSHYLQGEEQREAAQYCLHRALQVHSETPCEDGQMVEHMQELMEELGPYIEKEEPDQDVEEELEEDSEDDDEEDNTMDTS</sequence>
<dbReference type="InterPro" id="IPR011990">
    <property type="entry name" value="TPR-like_helical_dom_sf"/>
</dbReference>
<dbReference type="PANTHER" id="PTHR28654">
    <property type="entry name" value="AXIN INTERACTOR, DORSALIZATION-ASSOCIATED PROTEIN"/>
    <property type="match status" value="1"/>
</dbReference>